<dbReference type="PROSITE" id="PS51379">
    <property type="entry name" value="4FE4S_FER_2"/>
    <property type="match status" value="2"/>
</dbReference>
<feature type="domain" description="4Fe-4S ferredoxin-type" evidence="4">
    <location>
        <begin position="214"/>
        <end position="246"/>
    </location>
</feature>
<dbReference type="SUPFAM" id="SSF46548">
    <property type="entry name" value="alpha-helical ferredoxin"/>
    <property type="match status" value="1"/>
</dbReference>
<keyword evidence="1" id="KW-0479">Metal-binding</keyword>
<keyword evidence="6" id="KW-1185">Reference proteome</keyword>
<protein>
    <submittedName>
        <fullName evidence="5">4fe-4S ferredoxin, iron-sulfur binding protein, putative</fullName>
    </submittedName>
</protein>
<evidence type="ECO:0000259" key="4">
    <source>
        <dbReference type="PROSITE" id="PS51379"/>
    </source>
</evidence>
<dbReference type="Pfam" id="PF17179">
    <property type="entry name" value="Fer4_22"/>
    <property type="match status" value="1"/>
</dbReference>
<dbReference type="KEGG" id="sgy:Sgly_1897"/>
<dbReference type="PANTHER" id="PTHR40447">
    <property type="entry name" value="ANAEROBIC SULFITE REDUCTASE SUBUNIT A"/>
    <property type="match status" value="1"/>
</dbReference>
<dbReference type="Proteomes" id="UP000007488">
    <property type="component" value="Chromosome"/>
</dbReference>
<reference evidence="5 6" key="1">
    <citation type="journal article" date="2011" name="Stand. Genomic Sci.">
        <title>Complete genome sequence of Syntrophobotulus glycolicus type strain (FlGlyR).</title>
        <authorList>
            <person name="Han C."/>
            <person name="Mwirichia R."/>
            <person name="Chertkov O."/>
            <person name="Held B."/>
            <person name="Lapidus A."/>
            <person name="Nolan M."/>
            <person name="Lucas S."/>
            <person name="Hammon N."/>
            <person name="Deshpande S."/>
            <person name="Cheng J.F."/>
            <person name="Tapia R."/>
            <person name="Goodwin L."/>
            <person name="Pitluck S."/>
            <person name="Huntemann M."/>
            <person name="Liolios K."/>
            <person name="Ivanova N."/>
            <person name="Pagani I."/>
            <person name="Mavromatis K."/>
            <person name="Ovchinikova G."/>
            <person name="Pati A."/>
            <person name="Chen A."/>
            <person name="Palaniappan K."/>
            <person name="Land M."/>
            <person name="Hauser L."/>
            <person name="Brambilla E.M."/>
            <person name="Rohde M."/>
            <person name="Spring S."/>
            <person name="Sikorski J."/>
            <person name="Goker M."/>
            <person name="Woyke T."/>
            <person name="Bristow J."/>
            <person name="Eisen J.A."/>
            <person name="Markowitz V."/>
            <person name="Hugenholtz P."/>
            <person name="Kyrpides N.C."/>
            <person name="Klenk H.P."/>
            <person name="Detter J.C."/>
        </authorList>
    </citation>
    <scope>NUCLEOTIDE SEQUENCE [LARGE SCALE GENOMIC DNA]</scope>
    <source>
        <strain evidence="6">DSM 8271 / FlGlyR</strain>
    </source>
</reference>
<evidence type="ECO:0000313" key="6">
    <source>
        <dbReference type="Proteomes" id="UP000007488"/>
    </source>
</evidence>
<evidence type="ECO:0000256" key="2">
    <source>
        <dbReference type="ARBA" id="ARBA00023004"/>
    </source>
</evidence>
<accession>F0T0Q4</accession>
<dbReference type="GO" id="GO:0046872">
    <property type="term" value="F:metal ion binding"/>
    <property type="evidence" value="ECO:0007669"/>
    <property type="project" value="UniProtKB-KW"/>
</dbReference>
<keyword evidence="3" id="KW-0411">Iron-sulfur</keyword>
<dbReference type="STRING" id="645991.Sgly_1897"/>
<feature type="domain" description="4Fe-4S ferredoxin-type" evidence="4">
    <location>
        <begin position="294"/>
        <end position="325"/>
    </location>
</feature>
<proteinExistence type="predicted"/>
<dbReference type="eggNOG" id="COG1139">
    <property type="taxonomic scope" value="Bacteria"/>
</dbReference>
<dbReference type="PROSITE" id="PS00198">
    <property type="entry name" value="4FE4S_FER_1"/>
    <property type="match status" value="2"/>
</dbReference>
<evidence type="ECO:0000313" key="5">
    <source>
        <dbReference type="EMBL" id="ADY56193.1"/>
    </source>
</evidence>
<organism evidence="5 6">
    <name type="scientific">Syntrophobotulus glycolicus (strain DSM 8271 / FlGlyR)</name>
    <dbReference type="NCBI Taxonomy" id="645991"/>
    <lineage>
        <taxon>Bacteria</taxon>
        <taxon>Bacillati</taxon>
        <taxon>Bacillota</taxon>
        <taxon>Clostridia</taxon>
        <taxon>Eubacteriales</taxon>
        <taxon>Desulfitobacteriaceae</taxon>
        <taxon>Syntrophobotulus</taxon>
    </lineage>
</organism>
<dbReference type="OrthoDB" id="9796486at2"/>
<reference evidence="6" key="2">
    <citation type="submission" date="2011-02" db="EMBL/GenBank/DDBJ databases">
        <title>The complete genome of Syntrophobotulus glycolicus DSM 8271.</title>
        <authorList>
            <person name="Lucas S."/>
            <person name="Copeland A."/>
            <person name="Lapidus A."/>
            <person name="Bruce D."/>
            <person name="Goodwin L."/>
            <person name="Pitluck S."/>
            <person name="Kyrpides N."/>
            <person name="Mavromatis K."/>
            <person name="Pagani I."/>
            <person name="Ivanova N."/>
            <person name="Mikhailova N."/>
            <person name="Chertkov O."/>
            <person name="Held B."/>
            <person name="Detter J.C."/>
            <person name="Tapia R."/>
            <person name="Han C."/>
            <person name="Land M."/>
            <person name="Hauser L."/>
            <person name="Markowitz V."/>
            <person name="Cheng J.-F."/>
            <person name="Hugenholtz P."/>
            <person name="Woyke T."/>
            <person name="Wu D."/>
            <person name="Spring S."/>
            <person name="Schroeder M."/>
            <person name="Brambilla E."/>
            <person name="Klenk H.-P."/>
            <person name="Eisen J.A."/>
        </authorList>
    </citation>
    <scope>NUCLEOTIDE SEQUENCE [LARGE SCALE GENOMIC DNA]</scope>
    <source>
        <strain evidence="6">DSM 8271 / FlGlyR</strain>
    </source>
</reference>
<evidence type="ECO:0000256" key="3">
    <source>
        <dbReference type="ARBA" id="ARBA00023014"/>
    </source>
</evidence>
<dbReference type="AlphaFoldDB" id="F0T0Q4"/>
<name>F0T0Q4_SYNGF</name>
<dbReference type="EMBL" id="CP002547">
    <property type="protein sequence ID" value="ADY56193.1"/>
    <property type="molecule type" value="Genomic_DNA"/>
</dbReference>
<dbReference type="InterPro" id="IPR017896">
    <property type="entry name" value="4Fe4S_Fe-S-bd"/>
</dbReference>
<dbReference type="HOGENOM" id="CLU_046702_0_0_9"/>
<evidence type="ECO:0000256" key="1">
    <source>
        <dbReference type="ARBA" id="ARBA00022723"/>
    </source>
</evidence>
<dbReference type="PANTHER" id="PTHR40447:SF1">
    <property type="entry name" value="ANAEROBIC SULFITE REDUCTASE SUBUNIT A"/>
    <property type="match status" value="1"/>
</dbReference>
<dbReference type="InterPro" id="IPR017900">
    <property type="entry name" value="4Fe4S_Fe_S_CS"/>
</dbReference>
<sequence>MLAVQAAKLKEVLHILSKDYAVLVPAKIEETSKFVPLQENTEILLSENVRFSPKDVFFPQTENMYCFKTKDKFLEIENIPEDKQPKLLFGVRSCDMKSLECLDQVFLTKGFVDQFYKEKRDNTTIIALNCVKPGQTCFCSSMSVDPQKGVNADIQAYLSGDAIGLEPRTEKGQKVLDLIKGQLAEEQIKIPDAFDFKLKVDVEGVPEKLKGMFESPLWEEVSRKCLNCGACTYICPTCHCFDISQNIRGEEGIKYRCWDSCMYGEYTQMAGGHNPRPGKKEKVRNRFMHKLSYFPERYNMLLCTGCGRCLNVCPINMDITSIMNKIKEAD</sequence>
<keyword evidence="2" id="KW-0408">Iron</keyword>
<dbReference type="RefSeq" id="WP_013625061.1">
    <property type="nucleotide sequence ID" value="NC_015172.1"/>
</dbReference>
<gene>
    <name evidence="5" type="ordered locus">Sgly_1897</name>
</gene>
<dbReference type="GO" id="GO:0051536">
    <property type="term" value="F:iron-sulfur cluster binding"/>
    <property type="evidence" value="ECO:0007669"/>
    <property type="project" value="UniProtKB-KW"/>
</dbReference>